<feature type="region of interest" description="Disordered" evidence="1">
    <location>
        <begin position="1"/>
        <end position="21"/>
    </location>
</feature>
<feature type="region of interest" description="Disordered" evidence="1">
    <location>
        <begin position="522"/>
        <end position="569"/>
    </location>
</feature>
<dbReference type="InterPro" id="IPR000467">
    <property type="entry name" value="G_patch_dom"/>
</dbReference>
<feature type="region of interest" description="Disordered" evidence="1">
    <location>
        <begin position="638"/>
        <end position="828"/>
    </location>
</feature>
<dbReference type="GO" id="GO:0005634">
    <property type="term" value="C:nucleus"/>
    <property type="evidence" value="ECO:0007669"/>
    <property type="project" value="TreeGrafter"/>
</dbReference>
<comment type="caution">
    <text evidence="3">The sequence shown here is derived from an EMBL/GenBank/DDBJ whole genome shotgun (WGS) entry which is preliminary data.</text>
</comment>
<evidence type="ECO:0000313" key="4">
    <source>
        <dbReference type="Proteomes" id="UP000823405"/>
    </source>
</evidence>
<gene>
    <name evidence="3" type="ORF">BGZ97_010962</name>
</gene>
<dbReference type="Pfam" id="PF26093">
    <property type="entry name" value="HTH_TGH"/>
    <property type="match status" value="1"/>
</dbReference>
<dbReference type="Pfam" id="PF01585">
    <property type="entry name" value="G-patch"/>
    <property type="match status" value="1"/>
</dbReference>
<feature type="domain" description="G-patch" evidence="2">
    <location>
        <begin position="57"/>
        <end position="77"/>
    </location>
</feature>
<feature type="compositionally biased region" description="Polar residues" evidence="1">
    <location>
        <begin position="432"/>
        <end position="445"/>
    </location>
</feature>
<feature type="compositionally biased region" description="Polar residues" evidence="1">
    <location>
        <begin position="1"/>
        <end position="19"/>
    </location>
</feature>
<evidence type="ECO:0000313" key="3">
    <source>
        <dbReference type="EMBL" id="KAG0312671.1"/>
    </source>
</evidence>
<name>A0A9P6R4S5_9FUNG</name>
<dbReference type="AlphaFoldDB" id="A0A9P6R4S5"/>
<feature type="region of interest" description="Disordered" evidence="1">
    <location>
        <begin position="190"/>
        <end position="218"/>
    </location>
</feature>
<feature type="region of interest" description="Disordered" evidence="1">
    <location>
        <begin position="73"/>
        <end position="99"/>
    </location>
</feature>
<protein>
    <recommendedName>
        <fullName evidence="2">G-patch domain-containing protein</fullName>
    </recommendedName>
</protein>
<dbReference type="OrthoDB" id="20507at2759"/>
<dbReference type="GO" id="GO:0003723">
    <property type="term" value="F:RNA binding"/>
    <property type="evidence" value="ECO:0007669"/>
    <property type="project" value="TreeGrafter"/>
</dbReference>
<reference evidence="3" key="1">
    <citation type="journal article" date="2020" name="Fungal Divers.">
        <title>Resolving the Mortierellaceae phylogeny through synthesis of multi-gene phylogenetics and phylogenomics.</title>
        <authorList>
            <person name="Vandepol N."/>
            <person name="Liber J."/>
            <person name="Desiro A."/>
            <person name="Na H."/>
            <person name="Kennedy M."/>
            <person name="Barry K."/>
            <person name="Grigoriev I.V."/>
            <person name="Miller A.N."/>
            <person name="O'Donnell K."/>
            <person name="Stajich J.E."/>
            <person name="Bonito G."/>
        </authorList>
    </citation>
    <scope>NUCLEOTIDE SEQUENCE</scope>
    <source>
        <strain evidence="3">NVP60</strain>
    </source>
</reference>
<feature type="compositionally biased region" description="Polar residues" evidence="1">
    <location>
        <begin position="523"/>
        <end position="546"/>
    </location>
</feature>
<dbReference type="EMBL" id="JAAAIN010000593">
    <property type="protein sequence ID" value="KAG0312671.1"/>
    <property type="molecule type" value="Genomic_DNA"/>
</dbReference>
<dbReference type="PANTHER" id="PTHR13384:SF19">
    <property type="entry name" value="G PATCH DOMAIN-CONTAINING PROTEIN 1"/>
    <property type="match status" value="1"/>
</dbReference>
<dbReference type="Proteomes" id="UP000823405">
    <property type="component" value="Unassembled WGS sequence"/>
</dbReference>
<dbReference type="PROSITE" id="PS50174">
    <property type="entry name" value="G_PATCH"/>
    <property type="match status" value="1"/>
</dbReference>
<evidence type="ECO:0000259" key="2">
    <source>
        <dbReference type="PROSITE" id="PS50174"/>
    </source>
</evidence>
<feature type="compositionally biased region" description="Low complexity" evidence="1">
    <location>
        <begin position="203"/>
        <end position="215"/>
    </location>
</feature>
<evidence type="ECO:0000256" key="1">
    <source>
        <dbReference type="SAM" id="MobiDB-lite"/>
    </source>
</evidence>
<dbReference type="PANTHER" id="PTHR13384">
    <property type="entry name" value="G PATCH DOMAIN-CONTAINING PROTEIN 1"/>
    <property type="match status" value="1"/>
</dbReference>
<keyword evidence="4" id="KW-1185">Reference proteome</keyword>
<accession>A0A9P6R4S5</accession>
<feature type="region of interest" description="Disordered" evidence="1">
    <location>
        <begin position="422"/>
        <end position="447"/>
    </location>
</feature>
<feature type="compositionally biased region" description="Polar residues" evidence="1">
    <location>
        <begin position="690"/>
        <end position="710"/>
    </location>
</feature>
<feature type="compositionally biased region" description="Basic and acidic residues" evidence="1">
    <location>
        <begin position="761"/>
        <end position="828"/>
    </location>
</feature>
<organism evidence="3 4">
    <name type="scientific">Linnemannia gamsii</name>
    <dbReference type="NCBI Taxonomy" id="64522"/>
    <lineage>
        <taxon>Eukaryota</taxon>
        <taxon>Fungi</taxon>
        <taxon>Fungi incertae sedis</taxon>
        <taxon>Mucoromycota</taxon>
        <taxon>Mortierellomycotina</taxon>
        <taxon>Mortierellomycetes</taxon>
        <taxon>Mortierellales</taxon>
        <taxon>Mortierellaceae</taxon>
        <taxon>Linnemannia</taxon>
    </lineage>
</organism>
<proteinExistence type="predicted"/>
<sequence length="886" mass="96980">MLSETTRIAATDDFGSTGSTHRDLARKRATAMNMQASGSVLGVLSDNMIDDLVVPASDSIGVRLLKRMGWKPGQGIGPRVSKRQRHPNADPFSDDDTPANVTFAPIDSAVIVFANKSNHFGLGFDPHKDAPEFDVSVNMQSGSRYLLGTDSGVTGARHGFGLLNDSEDDEDDDVVFGSGANHRRLAEIEIDTTVSPNKRRKSSNGSTPSNSKSNSALTYCSDGRPPLSGFILIATMLQDPTWYSAPIVPSNFTPRHIFASDGKMTGSTKQHGWSKLTADDRALVLGETPIDAPRRSVFEYLSSENKNRLDGALGFVLDVEGEKHMRKDHWEVPTMDKSAAEAALLGFMPFSDDVSKQQRYKQYLNVQAGLSTEKIEMVEGFSGEDMNKELNEFAQAARIFKPLSTSMSSRFTTASKVVEFQQPAPGLRSGADIQSSPAEKSSTGHSVVERMEIPKSQAAKAAEMGMFGPLTRSMADFYPNKLLCKRFNVPDPHPEHKDVGPDTAKDLLDKATMDGLLMAGSSAGFSTSGEALPSTRNEVSSTTNLSDEGPEPEMEQEQARPPIQTPLERPPMDIFKAIFDDSDSGSDSDADMDVDVNTRADTMVPSQLVNPNFEATGVEGEQEGPSAVPFRPIFTRRANRQNIPPSPRVGSPNQSPKIGLRRVDNRTQEGSPDVESDDAQIGPRLDLTERGTTTKSTGRVLSRNPTSTVNEARHHPSADQKTGLVRSTLTSTSHNHESDKEFIGPPVAPTVAIGYTSSAPKEFDRSGQGRKEAEDRDHESSRECGSSERHESTISRKDEGKRSRSRRSRSERSRAHIADHRPPSIRLQSHDDVRRWMVITGPLHPTATSMNTTPRHNQWELCLQGNLARRRALLTTIMLGTDRMRT</sequence>